<name>A0ABW3XV90_9ACTN</name>
<dbReference type="PANTHER" id="PTHR33495:SF2">
    <property type="entry name" value="ANTI-SIGMA FACTOR ANTAGONIST TM_1081-RELATED"/>
    <property type="match status" value="1"/>
</dbReference>
<dbReference type="SUPFAM" id="SSF52091">
    <property type="entry name" value="SpoIIaa-like"/>
    <property type="match status" value="1"/>
</dbReference>
<dbReference type="CDD" id="cd07043">
    <property type="entry name" value="STAS_anti-anti-sigma_factors"/>
    <property type="match status" value="1"/>
</dbReference>
<evidence type="ECO:0000256" key="1">
    <source>
        <dbReference type="ARBA" id="ARBA00009013"/>
    </source>
</evidence>
<dbReference type="InterPro" id="IPR002645">
    <property type="entry name" value="STAS_dom"/>
</dbReference>
<keyword evidence="5" id="KW-1185">Reference proteome</keyword>
<dbReference type="Gene3D" id="3.30.750.24">
    <property type="entry name" value="STAS domain"/>
    <property type="match status" value="1"/>
</dbReference>
<organism evidence="4 5">
    <name type="scientific">Streptomyces kaempferi</name>
    <dbReference type="NCBI Taxonomy" id="333725"/>
    <lineage>
        <taxon>Bacteria</taxon>
        <taxon>Bacillati</taxon>
        <taxon>Actinomycetota</taxon>
        <taxon>Actinomycetes</taxon>
        <taxon>Kitasatosporales</taxon>
        <taxon>Streptomycetaceae</taxon>
        <taxon>Streptomyces</taxon>
    </lineage>
</organism>
<gene>
    <name evidence="4" type="ORF">ACFQ5X_45830</name>
</gene>
<dbReference type="EMBL" id="JBHTMM010000156">
    <property type="protein sequence ID" value="MFD1313053.1"/>
    <property type="molecule type" value="Genomic_DNA"/>
</dbReference>
<dbReference type="Proteomes" id="UP001597058">
    <property type="component" value="Unassembled WGS sequence"/>
</dbReference>
<reference evidence="5" key="1">
    <citation type="journal article" date="2019" name="Int. J. Syst. Evol. Microbiol.">
        <title>The Global Catalogue of Microorganisms (GCM) 10K type strain sequencing project: providing services to taxonomists for standard genome sequencing and annotation.</title>
        <authorList>
            <consortium name="The Broad Institute Genomics Platform"/>
            <consortium name="The Broad Institute Genome Sequencing Center for Infectious Disease"/>
            <person name="Wu L."/>
            <person name="Ma J."/>
        </authorList>
    </citation>
    <scope>NUCLEOTIDE SEQUENCE [LARGE SCALE GENOMIC DNA]</scope>
    <source>
        <strain evidence="5">CGMCC 4.7020</strain>
    </source>
</reference>
<sequence>MRTNIIRNQALSISHHRLNGWTVFEVDGEFDAHTAPQVREAAIGLLDHGHRHFVLDLCFVPFLDSTALGAMVAISKQITAHQGSLRIACPSSRMRKVFEIGGLQQTFDFYDSPQDAAEQAPRTGAPAP</sequence>
<evidence type="ECO:0000259" key="3">
    <source>
        <dbReference type="PROSITE" id="PS50801"/>
    </source>
</evidence>
<dbReference type="NCBIfam" id="TIGR00377">
    <property type="entry name" value="ant_ant_sig"/>
    <property type="match status" value="1"/>
</dbReference>
<dbReference type="Pfam" id="PF01740">
    <property type="entry name" value="STAS"/>
    <property type="match status" value="1"/>
</dbReference>
<evidence type="ECO:0000313" key="4">
    <source>
        <dbReference type="EMBL" id="MFD1313053.1"/>
    </source>
</evidence>
<protein>
    <recommendedName>
        <fullName evidence="2">Anti-sigma factor antagonist</fullName>
    </recommendedName>
</protein>
<accession>A0ABW3XV90</accession>
<dbReference type="InterPro" id="IPR003658">
    <property type="entry name" value="Anti-sigma_ant"/>
</dbReference>
<proteinExistence type="inferred from homology"/>
<evidence type="ECO:0000313" key="5">
    <source>
        <dbReference type="Proteomes" id="UP001597058"/>
    </source>
</evidence>
<dbReference type="RefSeq" id="WP_381233699.1">
    <property type="nucleotide sequence ID" value="NZ_JBHSKH010000012.1"/>
</dbReference>
<comment type="caution">
    <text evidence="4">The sequence shown here is derived from an EMBL/GenBank/DDBJ whole genome shotgun (WGS) entry which is preliminary data.</text>
</comment>
<dbReference type="PROSITE" id="PS50801">
    <property type="entry name" value="STAS"/>
    <property type="match status" value="1"/>
</dbReference>
<comment type="similarity">
    <text evidence="1 2">Belongs to the anti-sigma-factor antagonist family.</text>
</comment>
<evidence type="ECO:0000256" key="2">
    <source>
        <dbReference type="RuleBase" id="RU003749"/>
    </source>
</evidence>
<dbReference type="PANTHER" id="PTHR33495">
    <property type="entry name" value="ANTI-SIGMA FACTOR ANTAGONIST TM_1081-RELATED-RELATED"/>
    <property type="match status" value="1"/>
</dbReference>
<dbReference type="InterPro" id="IPR036513">
    <property type="entry name" value="STAS_dom_sf"/>
</dbReference>
<feature type="domain" description="STAS" evidence="3">
    <location>
        <begin position="11"/>
        <end position="120"/>
    </location>
</feature>